<dbReference type="GO" id="GO:0006777">
    <property type="term" value="P:Mo-molybdopterin cofactor biosynthetic process"/>
    <property type="evidence" value="ECO:0007669"/>
    <property type="project" value="UniProtKB-UniRule"/>
</dbReference>
<dbReference type="Gene3D" id="3.10.20.10">
    <property type="match status" value="1"/>
</dbReference>
<dbReference type="InterPro" id="IPR016193">
    <property type="entry name" value="Cytidine_deaminase-like"/>
</dbReference>
<dbReference type="SUPFAM" id="SSF53927">
    <property type="entry name" value="Cytidine deaminase-like"/>
    <property type="match status" value="1"/>
</dbReference>
<comment type="function">
    <text evidence="3">Required for formate dehydrogenase (FDH) activity. Acts as a sulfur carrier protein that transfers sulfur from IscS to the molybdenum cofactor prior to its insertion into FDH.</text>
</comment>
<dbReference type="InterPro" id="IPR004435">
    <property type="entry name" value="MobB_dom"/>
</dbReference>
<evidence type="ECO:0000313" key="6">
    <source>
        <dbReference type="EMBL" id="RKH58613.1"/>
    </source>
</evidence>
<dbReference type="GO" id="GO:0016783">
    <property type="term" value="F:sulfurtransferase activity"/>
    <property type="evidence" value="ECO:0007669"/>
    <property type="project" value="InterPro"/>
</dbReference>
<protein>
    <recommendedName>
        <fullName evidence="3">Sulfur carrier protein FdhD</fullName>
    </recommendedName>
</protein>
<gene>
    <name evidence="3 6" type="primary">fdhD</name>
    <name evidence="6" type="ORF">D7X96_36680</name>
</gene>
<evidence type="ECO:0000313" key="7">
    <source>
        <dbReference type="Proteomes" id="UP000282656"/>
    </source>
</evidence>
<dbReference type="GO" id="GO:0005525">
    <property type="term" value="F:GTP binding"/>
    <property type="evidence" value="ECO:0007669"/>
    <property type="project" value="InterPro"/>
</dbReference>
<feature type="binding site" evidence="3">
    <location>
        <begin position="442"/>
        <end position="447"/>
    </location>
    <ligand>
        <name>Mo-bis(molybdopterin guanine dinucleotide)</name>
        <dbReference type="ChEBI" id="CHEBI:60539"/>
    </ligand>
</feature>
<dbReference type="EMBL" id="RAWM01000188">
    <property type="protein sequence ID" value="RKH58613.1"/>
    <property type="molecule type" value="Genomic_DNA"/>
</dbReference>
<name>A0A3A8PQI2_9BACT</name>
<dbReference type="CDD" id="cd03116">
    <property type="entry name" value="MobB"/>
    <property type="match status" value="1"/>
</dbReference>
<evidence type="ECO:0000259" key="5">
    <source>
        <dbReference type="Pfam" id="PF03205"/>
    </source>
</evidence>
<dbReference type="GO" id="GO:0005737">
    <property type="term" value="C:cytoplasm"/>
    <property type="evidence" value="ECO:0007669"/>
    <property type="project" value="UniProtKB-SubCell"/>
</dbReference>
<feature type="region of interest" description="Disordered" evidence="4">
    <location>
        <begin position="455"/>
        <end position="476"/>
    </location>
</feature>
<dbReference type="PANTHER" id="PTHR30592">
    <property type="entry name" value="FORMATE DEHYDROGENASE"/>
    <property type="match status" value="1"/>
</dbReference>
<dbReference type="Proteomes" id="UP000282656">
    <property type="component" value="Unassembled WGS sequence"/>
</dbReference>
<dbReference type="NCBIfam" id="TIGR00129">
    <property type="entry name" value="fdhD_narQ"/>
    <property type="match status" value="1"/>
</dbReference>
<feature type="active site" description="Cysteine persulfide intermediate" evidence="3">
    <location>
        <position position="291"/>
    </location>
</feature>
<comment type="similarity">
    <text evidence="3">Belongs to the FdhD family.</text>
</comment>
<comment type="caution">
    <text evidence="6">The sequence shown here is derived from an EMBL/GenBank/DDBJ whole genome shotgun (WGS) entry which is preliminary data.</text>
</comment>
<dbReference type="PANTHER" id="PTHR30592:SF1">
    <property type="entry name" value="SULFUR CARRIER PROTEIN FDHD"/>
    <property type="match status" value="1"/>
</dbReference>
<comment type="subcellular location">
    <subcellularLocation>
        <location evidence="3">Cytoplasm</location>
    </subcellularLocation>
</comment>
<keyword evidence="6" id="KW-0808">Transferase</keyword>
<keyword evidence="1 3" id="KW-0963">Cytoplasm</keyword>
<dbReference type="Pfam" id="PF02634">
    <property type="entry name" value="FdhD-NarQ"/>
    <property type="match status" value="1"/>
</dbReference>
<dbReference type="InterPro" id="IPR027417">
    <property type="entry name" value="P-loop_NTPase"/>
</dbReference>
<organism evidence="6 7">
    <name type="scientific">Corallococcus interemptor</name>
    <dbReference type="NCBI Taxonomy" id="2316720"/>
    <lineage>
        <taxon>Bacteria</taxon>
        <taxon>Pseudomonadati</taxon>
        <taxon>Myxococcota</taxon>
        <taxon>Myxococcia</taxon>
        <taxon>Myxococcales</taxon>
        <taxon>Cystobacterineae</taxon>
        <taxon>Myxococcaceae</taxon>
        <taxon>Corallococcus</taxon>
    </lineage>
</organism>
<sequence>MKPPPALAVIGHSGAGKTTLLERLLPELASRGLRVAYVKHSSDAHPLHRPGSDTARLEAAGAMLTGFATPDGTQLTTRQPLSPSLLARSVDRVDLVLVEGWKDGPLPKLEVWREGLEAPLAASRPDVLALVTDAPALPSTVESRARVPASICAVADFLTAWLRDQSEAPKVSRPEPRGVTHRAVRRFDGDTLREAEDDRVAVEEPLEIRVNGDAVATTMRTPGHDRELAVGFLFAEGIVTDGDDLGSLFHCGHPGEEGYGNVFEVVPAAGAVLDLERVEATRRGTLTTSACGVCGRRDVDDLMATCERVAPGPVLSARTVARATERLRALQHTFELTGGVHAAAVLDANGELLASYEDVGRHNAVDKAVGALVLAGAIRAPRRLPVPPFPTAPTVLAVSGRASFEIVQKAARARIPVVVSVSAASSLAIDLALRAGVTLAAFSRNGRCNVYTATERLEPHPQPPGFPQDPHHDASR</sequence>
<dbReference type="Gene3D" id="3.40.50.300">
    <property type="entry name" value="P-loop containing nucleotide triphosphate hydrolases"/>
    <property type="match status" value="1"/>
</dbReference>
<proteinExistence type="inferred from homology"/>
<dbReference type="OrthoDB" id="3197277at2"/>
<dbReference type="Pfam" id="PF03205">
    <property type="entry name" value="MobB"/>
    <property type="match status" value="1"/>
</dbReference>
<accession>A0A3A8PQI2</accession>
<evidence type="ECO:0000256" key="4">
    <source>
        <dbReference type="SAM" id="MobiDB-lite"/>
    </source>
</evidence>
<dbReference type="AlphaFoldDB" id="A0A3A8PQI2"/>
<keyword evidence="2 3" id="KW-0501">Molybdenum cofactor biosynthesis</keyword>
<reference evidence="7" key="1">
    <citation type="submission" date="2018-09" db="EMBL/GenBank/DDBJ databases">
        <authorList>
            <person name="Livingstone P.G."/>
            <person name="Whitworth D.E."/>
        </authorList>
    </citation>
    <scope>NUCLEOTIDE SEQUENCE [LARGE SCALE GENOMIC DNA]</scope>
    <source>
        <strain evidence="7">AB047A</strain>
    </source>
</reference>
<dbReference type="Gene3D" id="3.40.140.10">
    <property type="entry name" value="Cytidine Deaminase, domain 2"/>
    <property type="match status" value="1"/>
</dbReference>
<evidence type="ECO:0000256" key="1">
    <source>
        <dbReference type="ARBA" id="ARBA00022490"/>
    </source>
</evidence>
<dbReference type="GO" id="GO:0097163">
    <property type="term" value="F:sulfur carrier activity"/>
    <property type="evidence" value="ECO:0007669"/>
    <property type="project" value="UniProtKB-UniRule"/>
</dbReference>
<dbReference type="InterPro" id="IPR003786">
    <property type="entry name" value="FdhD"/>
</dbReference>
<feature type="domain" description="Molybdopterin-guanine dinucleotide biosynthesis protein B (MobB)" evidence="5">
    <location>
        <begin position="7"/>
        <end position="133"/>
    </location>
</feature>
<dbReference type="NCBIfam" id="TIGR00176">
    <property type="entry name" value="mobB"/>
    <property type="match status" value="1"/>
</dbReference>
<evidence type="ECO:0000256" key="2">
    <source>
        <dbReference type="ARBA" id="ARBA00023150"/>
    </source>
</evidence>
<dbReference type="HAMAP" id="MF_00187">
    <property type="entry name" value="FdhD"/>
    <property type="match status" value="1"/>
</dbReference>
<evidence type="ECO:0000256" key="3">
    <source>
        <dbReference type="HAMAP-Rule" id="MF_00187"/>
    </source>
</evidence>
<keyword evidence="7" id="KW-1185">Reference proteome</keyword>
<dbReference type="SUPFAM" id="SSF52540">
    <property type="entry name" value="P-loop containing nucleoside triphosphate hydrolases"/>
    <property type="match status" value="1"/>
</dbReference>